<feature type="compositionally biased region" description="Polar residues" evidence="2">
    <location>
        <begin position="449"/>
        <end position="462"/>
    </location>
</feature>
<dbReference type="GO" id="GO:0042273">
    <property type="term" value="P:ribosomal large subunit biogenesis"/>
    <property type="evidence" value="ECO:0007669"/>
    <property type="project" value="TreeGrafter"/>
</dbReference>
<name>A0A7S2WAN9_9STRA</name>
<dbReference type="EMBL" id="HBHI01016736">
    <property type="protein sequence ID" value="CAD9677043.1"/>
    <property type="molecule type" value="Transcribed_RNA"/>
</dbReference>
<dbReference type="InterPro" id="IPR057990">
    <property type="entry name" value="TPR_SYO1"/>
</dbReference>
<evidence type="ECO:0000259" key="3">
    <source>
        <dbReference type="Pfam" id="PF25567"/>
    </source>
</evidence>
<dbReference type="Gene3D" id="1.25.10.10">
    <property type="entry name" value="Leucine-rich Repeat Variant"/>
    <property type="match status" value="1"/>
</dbReference>
<dbReference type="InterPro" id="IPR052616">
    <property type="entry name" value="SYO1-like"/>
</dbReference>
<sequence>MGKQSRKKQQKNKNKNAALGKITSENAAKKVPSGPSSALISRIRHGDARLRHGSLAALSSTLFDPESLSSSCKKKEKKNGGITLELLQALAERIMDNDMPCAMCAAGCISNYVLFSNDEEEIGESTGGLLSPILLGKIEKSCGIILKLGVDLTNATTKMHSDEAASSERDDEKMNDKKSKKQKEEHKKKSPAEKILASMMEHWYVISLCLHALCGLIEGSVATNQDILASLLSEVMGNENLLTILLKVMFMGAEMLTKTSTTFSISEEGQKTLSDTLIYSSRTLHAALDENKVLISSLLETKLGFDADINAMQFILTYMENSTLPSMARLHCAGIIVTVRNMLPNIGKKDSSGFVIVEMDNTAILSKVVPLLHQYLDYRPDIAAALWNRVSETNEKMKAEVEDEKMEKEIVNKVEKRKESARSICRRQKAMKDAAAKATSDSTGEDKNTPNGKTQNTSSLSPQEDKLEQYEKALDSWSNACLPLKLAIEITTNLCAGSGSNQSDGLHSYEDDEGEMWDDVMEAKLMSSSQSTPEKSDNDVSNSWDVRLLSNVQTSGIPDRILSLFGAVILSAIKCRNETIVKIVIDDLMEILSKSSSCLCNILSSVTTWKCTEEDASAVWKELCSAIQNAIQTKELDKLVTTVIPFVGITAITGVMLAFARHRPLLLNTIGEQELTLVLDLVKSEKPTTSIKEENDDVEAFEEFQHNAVATLGIFSTQPHSDEVNATICDALLKTLCLHSTGAAVMSEILNVLMDIYGAYDDDDPNSHCEVFGQKNVLNYFQKSISVLKKKILEEEIRNKGFDELEMWKETVLNAKRFVKYKKGQL</sequence>
<dbReference type="InterPro" id="IPR011989">
    <property type="entry name" value="ARM-like"/>
</dbReference>
<evidence type="ECO:0000256" key="2">
    <source>
        <dbReference type="SAM" id="MobiDB-lite"/>
    </source>
</evidence>
<evidence type="ECO:0000256" key="1">
    <source>
        <dbReference type="ARBA" id="ARBA00049983"/>
    </source>
</evidence>
<dbReference type="GO" id="GO:0051082">
    <property type="term" value="F:unfolded protein binding"/>
    <property type="evidence" value="ECO:0007669"/>
    <property type="project" value="TreeGrafter"/>
</dbReference>
<evidence type="ECO:0000313" key="4">
    <source>
        <dbReference type="EMBL" id="CAD9677043.1"/>
    </source>
</evidence>
<gene>
    <name evidence="4" type="ORF">EANT1437_LOCUS8606</name>
</gene>
<feature type="region of interest" description="Disordered" evidence="2">
    <location>
        <begin position="421"/>
        <end position="466"/>
    </location>
</feature>
<feature type="compositionally biased region" description="Basic residues" evidence="2">
    <location>
        <begin position="1"/>
        <end position="14"/>
    </location>
</feature>
<dbReference type="PANTHER" id="PTHR13347">
    <property type="entry name" value="HEAT REPEAT-CONTAINING PROTEIN 3"/>
    <property type="match status" value="1"/>
</dbReference>
<dbReference type="AlphaFoldDB" id="A0A7S2WAN9"/>
<protein>
    <recommendedName>
        <fullName evidence="3">SYO1-like TPR repeats domain-containing protein</fullName>
    </recommendedName>
</protein>
<feature type="region of interest" description="Disordered" evidence="2">
    <location>
        <begin position="159"/>
        <end position="191"/>
    </location>
</feature>
<accession>A0A7S2WAN9</accession>
<organism evidence="4">
    <name type="scientific">Eucampia antarctica</name>
    <dbReference type="NCBI Taxonomy" id="49252"/>
    <lineage>
        <taxon>Eukaryota</taxon>
        <taxon>Sar</taxon>
        <taxon>Stramenopiles</taxon>
        <taxon>Ochrophyta</taxon>
        <taxon>Bacillariophyta</taxon>
        <taxon>Mediophyceae</taxon>
        <taxon>Biddulphiophycidae</taxon>
        <taxon>Hemiaulales</taxon>
        <taxon>Hemiaulaceae</taxon>
        <taxon>Eucampia</taxon>
    </lineage>
</organism>
<feature type="region of interest" description="Disordered" evidence="2">
    <location>
        <begin position="1"/>
        <end position="38"/>
    </location>
</feature>
<comment type="similarity">
    <text evidence="1">Belongs to the nuclear import and ribosome assembly adapter family.</text>
</comment>
<proteinExistence type="inferred from homology"/>
<reference evidence="4" key="1">
    <citation type="submission" date="2021-01" db="EMBL/GenBank/DDBJ databases">
        <authorList>
            <person name="Corre E."/>
            <person name="Pelletier E."/>
            <person name="Niang G."/>
            <person name="Scheremetjew M."/>
            <person name="Finn R."/>
            <person name="Kale V."/>
            <person name="Holt S."/>
            <person name="Cochrane G."/>
            <person name="Meng A."/>
            <person name="Brown T."/>
            <person name="Cohen L."/>
        </authorList>
    </citation>
    <scope>NUCLEOTIDE SEQUENCE</scope>
    <source>
        <strain evidence="4">CCMP1452</strain>
    </source>
</reference>
<dbReference type="PANTHER" id="PTHR13347:SF1">
    <property type="entry name" value="HEAT REPEAT-CONTAINING PROTEIN 3"/>
    <property type="match status" value="1"/>
</dbReference>
<dbReference type="Pfam" id="PF25567">
    <property type="entry name" value="TPR_SYO1"/>
    <property type="match status" value="1"/>
</dbReference>
<feature type="domain" description="SYO1-like TPR repeats" evidence="3">
    <location>
        <begin position="553"/>
        <end position="825"/>
    </location>
</feature>
<dbReference type="InterPro" id="IPR016024">
    <property type="entry name" value="ARM-type_fold"/>
</dbReference>
<dbReference type="SUPFAM" id="SSF48371">
    <property type="entry name" value="ARM repeat"/>
    <property type="match status" value="1"/>
</dbReference>
<dbReference type="GO" id="GO:0006606">
    <property type="term" value="P:protein import into nucleus"/>
    <property type="evidence" value="ECO:0007669"/>
    <property type="project" value="TreeGrafter"/>
</dbReference>